<dbReference type="SMART" id="SM00256">
    <property type="entry name" value="FBOX"/>
    <property type="match status" value="1"/>
</dbReference>
<feature type="region of interest" description="Disordered" evidence="1">
    <location>
        <begin position="76"/>
        <end position="95"/>
    </location>
</feature>
<sequence>MPKLGSMLSDRPSAEGPLQPEFEALSVSKRLVRSISRKLWKQNHNSEGNEEEIGRGISLRCLTLYGRGGGCKVGAAETGEDFGDPNSSRRSSTSEEGKVVYKTMCGDKGIGVDCFLYGRKEKFWKRNSKRDLELDDTQGNSRMNFSLPDDILELCLMRLPLTSLMNARLVCKKWNSLTKTPRFMQMRREGLYQTPWLFLFGAVKHGYCSGEIHVLDVSLDRWHKLNAEILKGRFLFSVASIWDEIFVVGGCSSLSNLGRIDRSSFKTHKSMVAFSPSTKSWRAVASMKYARSSPVLGISEVTTDIPVIHCQSSSARQDRWHFARSRPPVGVSDVYEDPHRLSVRRQLRNTFYENDVLWPPDRKQDKSFGPKTNGSCKGKDSVRFLLVAVGGLGSWDEPLDSGEIYDSLTNRWVEIPKLPGDFGIACSGVLCDGVFFVYSAVAKLAGYDVERGYWFGIHTAPSPSHVHEYYPKLVSCNNRVFMLSVSWCEGVGQIGRRNKAIRKMWELDLACLTWIEVTTHPDAPMDWNDAFVADKNLIFGVEMFKIFGQVLDFFTACDVSHKDVQWSRISTNHVAHELDACSCMTKRMAVLHL</sequence>
<name>A0AAD3XWJ5_NEPGR</name>
<feature type="domain" description="F-box" evidence="2">
    <location>
        <begin position="141"/>
        <end position="186"/>
    </location>
</feature>
<comment type="caution">
    <text evidence="3">The sequence shown here is derived from an EMBL/GenBank/DDBJ whole genome shotgun (WGS) entry which is preliminary data.</text>
</comment>
<dbReference type="PANTHER" id="PTHR47712:SF1">
    <property type="entry name" value="OS09G0555300 PROTEIN"/>
    <property type="match status" value="1"/>
</dbReference>
<dbReference type="InterPro" id="IPR001810">
    <property type="entry name" value="F-box_dom"/>
</dbReference>
<dbReference type="SUPFAM" id="SSF117281">
    <property type="entry name" value="Kelch motif"/>
    <property type="match status" value="1"/>
</dbReference>
<dbReference type="SUPFAM" id="SSF81383">
    <property type="entry name" value="F-box domain"/>
    <property type="match status" value="1"/>
</dbReference>
<dbReference type="GO" id="GO:0019005">
    <property type="term" value="C:SCF ubiquitin ligase complex"/>
    <property type="evidence" value="ECO:0007669"/>
    <property type="project" value="TreeGrafter"/>
</dbReference>
<dbReference type="AlphaFoldDB" id="A0AAD3XWJ5"/>
<evidence type="ECO:0000313" key="3">
    <source>
        <dbReference type="EMBL" id="GMH18900.1"/>
    </source>
</evidence>
<dbReference type="CDD" id="cd22157">
    <property type="entry name" value="F-box_AtFBW1-like"/>
    <property type="match status" value="1"/>
</dbReference>
<evidence type="ECO:0000259" key="2">
    <source>
        <dbReference type="PROSITE" id="PS50181"/>
    </source>
</evidence>
<reference evidence="3" key="1">
    <citation type="submission" date="2023-05" db="EMBL/GenBank/DDBJ databases">
        <title>Nepenthes gracilis genome sequencing.</title>
        <authorList>
            <person name="Fukushima K."/>
        </authorList>
    </citation>
    <scope>NUCLEOTIDE SEQUENCE</scope>
    <source>
        <strain evidence="3">SING2019-196</strain>
    </source>
</reference>
<accession>A0AAD3XWJ5</accession>
<dbReference type="Proteomes" id="UP001279734">
    <property type="component" value="Unassembled WGS sequence"/>
</dbReference>
<dbReference type="EMBL" id="BSYO01000020">
    <property type="protein sequence ID" value="GMH18900.1"/>
    <property type="molecule type" value="Genomic_DNA"/>
</dbReference>
<keyword evidence="4" id="KW-1185">Reference proteome</keyword>
<proteinExistence type="predicted"/>
<dbReference type="Gene3D" id="2.120.10.80">
    <property type="entry name" value="Kelch-type beta propeller"/>
    <property type="match status" value="2"/>
</dbReference>
<evidence type="ECO:0000256" key="1">
    <source>
        <dbReference type="SAM" id="MobiDB-lite"/>
    </source>
</evidence>
<dbReference type="InterPro" id="IPR015915">
    <property type="entry name" value="Kelch-typ_b-propeller"/>
</dbReference>
<dbReference type="Pfam" id="PF00646">
    <property type="entry name" value="F-box"/>
    <property type="match status" value="1"/>
</dbReference>
<dbReference type="SMART" id="SM00612">
    <property type="entry name" value="Kelch"/>
    <property type="match status" value="2"/>
</dbReference>
<evidence type="ECO:0000313" key="4">
    <source>
        <dbReference type="Proteomes" id="UP001279734"/>
    </source>
</evidence>
<dbReference type="PROSITE" id="PS50181">
    <property type="entry name" value="FBOX"/>
    <property type="match status" value="1"/>
</dbReference>
<gene>
    <name evidence="3" type="ORF">Nepgr_020741</name>
</gene>
<dbReference type="PANTHER" id="PTHR47712">
    <property type="entry name" value="OS09G0555300 PROTEIN"/>
    <property type="match status" value="1"/>
</dbReference>
<dbReference type="InterPro" id="IPR036047">
    <property type="entry name" value="F-box-like_dom_sf"/>
</dbReference>
<dbReference type="InterPro" id="IPR006652">
    <property type="entry name" value="Kelch_1"/>
</dbReference>
<protein>
    <recommendedName>
        <fullName evidence="2">F-box domain-containing protein</fullName>
    </recommendedName>
</protein>
<dbReference type="Pfam" id="PF01344">
    <property type="entry name" value="Kelch_1"/>
    <property type="match status" value="1"/>
</dbReference>
<organism evidence="3 4">
    <name type="scientific">Nepenthes gracilis</name>
    <name type="common">Slender pitcher plant</name>
    <dbReference type="NCBI Taxonomy" id="150966"/>
    <lineage>
        <taxon>Eukaryota</taxon>
        <taxon>Viridiplantae</taxon>
        <taxon>Streptophyta</taxon>
        <taxon>Embryophyta</taxon>
        <taxon>Tracheophyta</taxon>
        <taxon>Spermatophyta</taxon>
        <taxon>Magnoliopsida</taxon>
        <taxon>eudicotyledons</taxon>
        <taxon>Gunneridae</taxon>
        <taxon>Pentapetalae</taxon>
        <taxon>Caryophyllales</taxon>
        <taxon>Nepenthaceae</taxon>
        <taxon>Nepenthes</taxon>
    </lineage>
</organism>
<feature type="region of interest" description="Disordered" evidence="1">
    <location>
        <begin position="1"/>
        <end position="20"/>
    </location>
</feature>